<evidence type="ECO:0000313" key="2">
    <source>
        <dbReference type="EMBL" id="CAF1013404.1"/>
    </source>
</evidence>
<comment type="caution">
    <text evidence="2">The sequence shown here is derived from an EMBL/GenBank/DDBJ whole genome shotgun (WGS) entry which is preliminary data.</text>
</comment>
<protein>
    <submittedName>
        <fullName evidence="2">Uncharacterized protein</fullName>
    </submittedName>
</protein>
<keyword evidence="1" id="KW-1133">Transmembrane helix</keyword>
<dbReference type="OrthoDB" id="204305at2759"/>
<reference evidence="2" key="1">
    <citation type="submission" date="2021-02" db="EMBL/GenBank/DDBJ databases">
        <authorList>
            <person name="Nowell W R."/>
        </authorList>
    </citation>
    <scope>NUCLEOTIDE SEQUENCE</scope>
</reference>
<name>A0A814HSP8_9BILA</name>
<feature type="transmembrane region" description="Helical" evidence="1">
    <location>
        <begin position="7"/>
        <end position="26"/>
    </location>
</feature>
<dbReference type="AlphaFoldDB" id="A0A814HSP8"/>
<proteinExistence type="predicted"/>
<dbReference type="Proteomes" id="UP000663891">
    <property type="component" value="Unassembled WGS sequence"/>
</dbReference>
<sequence length="339" mass="39155">MSKTNQYFIYFIFASILLSFIVFVLTDVHFSTPLISRKLHVNYRRRLECTCLRHELPPVISLPTIEKNESQSSLCNQYATRRGPNQRVIAISLFGPKENKMFQLNRTLKFLHELIEDLDKIYSDDFILRIYHDNTINVTDIICPIECQHSNVDFCSMAYKTYMPPKIWRFLPAGDPLVDIMMSRDLDSAFTQRERAAVDAWIASNKSFHSMRDHPMHGVPMLGGLWGFRPSLNRTISRVINNKIHNRELIKRYGGRADQTFLTSHVWPLAKASVIVHDSFLCKNGYGHKSEAFPTQRPSANETNCFVGCVRPCCGTGKMPFGKCPKECRPKDHPEWIYC</sequence>
<evidence type="ECO:0000313" key="3">
    <source>
        <dbReference type="Proteomes" id="UP000663891"/>
    </source>
</evidence>
<gene>
    <name evidence="2" type="ORF">VCS650_LOCUS15392</name>
</gene>
<keyword evidence="1" id="KW-0812">Transmembrane</keyword>
<dbReference type="EMBL" id="CAJNON010000133">
    <property type="protein sequence ID" value="CAF1013404.1"/>
    <property type="molecule type" value="Genomic_DNA"/>
</dbReference>
<accession>A0A814HSP8</accession>
<organism evidence="2 3">
    <name type="scientific">Adineta steineri</name>
    <dbReference type="NCBI Taxonomy" id="433720"/>
    <lineage>
        <taxon>Eukaryota</taxon>
        <taxon>Metazoa</taxon>
        <taxon>Spiralia</taxon>
        <taxon>Gnathifera</taxon>
        <taxon>Rotifera</taxon>
        <taxon>Eurotatoria</taxon>
        <taxon>Bdelloidea</taxon>
        <taxon>Adinetida</taxon>
        <taxon>Adinetidae</taxon>
        <taxon>Adineta</taxon>
    </lineage>
</organism>
<evidence type="ECO:0000256" key="1">
    <source>
        <dbReference type="SAM" id="Phobius"/>
    </source>
</evidence>
<keyword evidence="1" id="KW-0472">Membrane</keyword>